<evidence type="ECO:0000256" key="5">
    <source>
        <dbReference type="ARBA" id="ARBA00022692"/>
    </source>
</evidence>
<evidence type="ECO:0000313" key="11">
    <source>
        <dbReference type="Ensembl" id="ENSEBUP00000020755.1"/>
    </source>
</evidence>
<dbReference type="OMA" id="QHAKVNM"/>
<dbReference type="PANTHER" id="PTHR21425">
    <property type="entry name" value="NICE-3"/>
    <property type="match status" value="1"/>
</dbReference>
<dbReference type="InterPro" id="IPR010876">
    <property type="entry name" value="C1orf43"/>
</dbReference>
<dbReference type="GO" id="GO:0016020">
    <property type="term" value="C:membrane"/>
    <property type="evidence" value="ECO:0007669"/>
    <property type="project" value="UniProtKB-SubCell"/>
</dbReference>
<evidence type="ECO:0000256" key="6">
    <source>
        <dbReference type="ARBA" id="ARBA00022989"/>
    </source>
</evidence>
<proteinExistence type="predicted"/>
<evidence type="ECO:0000256" key="7">
    <source>
        <dbReference type="ARBA" id="ARBA00023034"/>
    </source>
</evidence>
<dbReference type="GO" id="GO:0005739">
    <property type="term" value="C:mitochondrion"/>
    <property type="evidence" value="ECO:0007669"/>
    <property type="project" value="UniProtKB-SubCell"/>
</dbReference>
<dbReference type="PANTHER" id="PTHR21425:SF2">
    <property type="entry name" value="PROTEIN C1ORF43"/>
    <property type="match status" value="1"/>
</dbReference>
<evidence type="ECO:0000256" key="3">
    <source>
        <dbReference type="ARBA" id="ARBA00004173"/>
    </source>
</evidence>
<reference evidence="11" key="1">
    <citation type="submission" date="2025-08" db="UniProtKB">
        <authorList>
            <consortium name="Ensembl"/>
        </authorList>
    </citation>
    <scope>IDENTIFICATION</scope>
</reference>
<dbReference type="Pfam" id="PF07406">
    <property type="entry name" value="NICE-3"/>
    <property type="match status" value="1"/>
</dbReference>
<evidence type="ECO:0000313" key="12">
    <source>
        <dbReference type="Proteomes" id="UP000694388"/>
    </source>
</evidence>
<keyword evidence="12" id="KW-1185">Reference proteome</keyword>
<dbReference type="GO" id="GO:0005794">
    <property type="term" value="C:Golgi apparatus"/>
    <property type="evidence" value="ECO:0007669"/>
    <property type="project" value="UniProtKB-SubCell"/>
</dbReference>
<evidence type="ECO:0000256" key="2">
    <source>
        <dbReference type="ARBA" id="ARBA00004167"/>
    </source>
</evidence>
<dbReference type="Ensembl" id="ENSEBUT00000021331.1">
    <property type="protein sequence ID" value="ENSEBUP00000020755.1"/>
    <property type="gene ID" value="ENSEBUG00000012834.1"/>
</dbReference>
<dbReference type="GO" id="GO:0006909">
    <property type="term" value="P:phagocytosis"/>
    <property type="evidence" value="ECO:0007669"/>
    <property type="project" value="TreeGrafter"/>
</dbReference>
<keyword evidence="6 10" id="KW-1133">Transmembrane helix</keyword>
<comment type="function">
    <text evidence="1">General regulator of phagocytosis. Required to uptake Gram negative bacterium by macrophages.</text>
</comment>
<evidence type="ECO:0000256" key="10">
    <source>
        <dbReference type="SAM" id="Phobius"/>
    </source>
</evidence>
<keyword evidence="7" id="KW-0333">Golgi apparatus</keyword>
<comment type="subcellular location">
    <subcellularLocation>
        <location evidence="4">Golgi apparatus</location>
    </subcellularLocation>
    <subcellularLocation>
        <location evidence="2">Membrane</location>
        <topology evidence="2">Single-pass membrane protein</topology>
    </subcellularLocation>
    <subcellularLocation>
        <location evidence="3">Mitochondrion</location>
    </subcellularLocation>
</comment>
<keyword evidence="5 10" id="KW-0812">Transmembrane</keyword>
<feature type="transmembrane region" description="Helical" evidence="10">
    <location>
        <begin position="20"/>
        <end position="40"/>
    </location>
</feature>
<evidence type="ECO:0000256" key="8">
    <source>
        <dbReference type="ARBA" id="ARBA00023128"/>
    </source>
</evidence>
<dbReference type="Proteomes" id="UP000694388">
    <property type="component" value="Unplaced"/>
</dbReference>
<reference evidence="11" key="2">
    <citation type="submission" date="2025-09" db="UniProtKB">
        <authorList>
            <consortium name="Ensembl"/>
        </authorList>
    </citation>
    <scope>IDENTIFICATION</scope>
</reference>
<evidence type="ECO:0000256" key="1">
    <source>
        <dbReference type="ARBA" id="ARBA00002620"/>
    </source>
</evidence>
<evidence type="ECO:0000256" key="9">
    <source>
        <dbReference type="ARBA" id="ARBA00023136"/>
    </source>
</evidence>
<keyword evidence="8" id="KW-0496">Mitochondrion</keyword>
<organism evidence="11 12">
    <name type="scientific">Eptatretus burgeri</name>
    <name type="common">Inshore hagfish</name>
    <dbReference type="NCBI Taxonomy" id="7764"/>
    <lineage>
        <taxon>Eukaryota</taxon>
        <taxon>Metazoa</taxon>
        <taxon>Chordata</taxon>
        <taxon>Craniata</taxon>
        <taxon>Vertebrata</taxon>
        <taxon>Cyclostomata</taxon>
        <taxon>Myxini</taxon>
        <taxon>Myxiniformes</taxon>
        <taxon>Myxinidae</taxon>
        <taxon>Eptatretinae</taxon>
        <taxon>Eptatretus</taxon>
    </lineage>
</organism>
<dbReference type="GeneTree" id="ENSGT00510000047366"/>
<protein>
    <submittedName>
        <fullName evidence="11">Zgc:123238</fullName>
    </submittedName>
</protein>
<name>A0A8C4QUZ2_EPTBU</name>
<keyword evidence="9 10" id="KW-0472">Membrane</keyword>
<dbReference type="AlphaFoldDB" id="A0A8C4QUZ2"/>
<sequence>MHRVNDSTINGESFSSMKNVNVVLVIAFGSMIFVLLFLFAKRQIMRFAMRSRTGPHIPVGHNAPKELREEIDRRLSRVQELRWEPRLLLETDERLLKLHDLGSACDFKFLYRMKAVDAVKTLDEQLKEVGAPARSPCMNLRIYLLDLLKSYPGVCRGLRASTVNAFASAYEHARYGTQEFGEQEYMKYMELVDEISRGIQLQGMQHQAAARELGGSGNWGQRHFGERRTSFDQSAAHSSVQVTYLPSTSRTRRPKHFLELKSKDSYRTLESTM</sequence>
<evidence type="ECO:0000256" key="4">
    <source>
        <dbReference type="ARBA" id="ARBA00004555"/>
    </source>
</evidence>
<accession>A0A8C4QUZ2</accession>